<comment type="caution">
    <text evidence="2">The sequence shown here is derived from an EMBL/GenBank/DDBJ whole genome shotgun (WGS) entry which is preliminary data.</text>
</comment>
<gene>
    <name evidence="2" type="ORF">EYB31_11850</name>
</gene>
<evidence type="ECO:0008006" key="4">
    <source>
        <dbReference type="Google" id="ProtNLM"/>
    </source>
</evidence>
<organism evidence="2 3">
    <name type="scientific">Paenibacillus thalictri</name>
    <dbReference type="NCBI Taxonomy" id="2527873"/>
    <lineage>
        <taxon>Bacteria</taxon>
        <taxon>Bacillati</taxon>
        <taxon>Bacillota</taxon>
        <taxon>Bacilli</taxon>
        <taxon>Bacillales</taxon>
        <taxon>Paenibacillaceae</taxon>
        <taxon>Paenibacillus</taxon>
    </lineage>
</organism>
<evidence type="ECO:0000313" key="3">
    <source>
        <dbReference type="Proteomes" id="UP000293142"/>
    </source>
</evidence>
<dbReference type="CDD" id="cd07067">
    <property type="entry name" value="HP_PGM_like"/>
    <property type="match status" value="1"/>
</dbReference>
<accession>A0A4Q9DQL7</accession>
<dbReference type="Pfam" id="PF00300">
    <property type="entry name" value="His_Phos_1"/>
    <property type="match status" value="1"/>
</dbReference>
<dbReference type="SUPFAM" id="SSF53254">
    <property type="entry name" value="Phosphoglycerate mutase-like"/>
    <property type="match status" value="1"/>
</dbReference>
<dbReference type="Gene3D" id="3.40.50.1240">
    <property type="entry name" value="Phosphoglycerate mutase-like"/>
    <property type="match status" value="1"/>
</dbReference>
<protein>
    <recommendedName>
        <fullName evidence="4">Histidine phosphatase family protein</fullName>
    </recommendedName>
</protein>
<sequence>MHTNIYFVRHGESPKTEGNERTRGLTENGFVDALHIAELLKNEGIDSIISGPYQRTMFTIEGLARH</sequence>
<dbReference type="Proteomes" id="UP000293142">
    <property type="component" value="Unassembled WGS sequence"/>
</dbReference>
<keyword evidence="3" id="KW-1185">Reference proteome</keyword>
<dbReference type="OrthoDB" id="2185101at2"/>
<dbReference type="AlphaFoldDB" id="A0A4Q9DQL7"/>
<dbReference type="InterPro" id="IPR029033">
    <property type="entry name" value="His_PPase_superfam"/>
</dbReference>
<reference evidence="2 3" key="1">
    <citation type="submission" date="2019-02" db="EMBL/GenBank/DDBJ databases">
        <title>Paenibacillus sp. nov., isolated from surface-sterilized tissue of Thalictrum simplex L.</title>
        <authorList>
            <person name="Tuo L."/>
        </authorList>
    </citation>
    <scope>NUCLEOTIDE SEQUENCE [LARGE SCALE GENOMIC DNA]</scope>
    <source>
        <strain evidence="2 3">N2SHLJ1</strain>
    </source>
</reference>
<name>A0A4Q9DQL7_9BACL</name>
<dbReference type="EMBL" id="SIRE01000008">
    <property type="protein sequence ID" value="TBL78917.1"/>
    <property type="molecule type" value="Genomic_DNA"/>
</dbReference>
<feature type="region of interest" description="Disordered" evidence="1">
    <location>
        <begin position="1"/>
        <end position="23"/>
    </location>
</feature>
<feature type="compositionally biased region" description="Basic and acidic residues" evidence="1">
    <location>
        <begin position="9"/>
        <end position="23"/>
    </location>
</feature>
<evidence type="ECO:0000313" key="2">
    <source>
        <dbReference type="EMBL" id="TBL78917.1"/>
    </source>
</evidence>
<evidence type="ECO:0000256" key="1">
    <source>
        <dbReference type="SAM" id="MobiDB-lite"/>
    </source>
</evidence>
<proteinExistence type="predicted"/>
<dbReference type="InterPro" id="IPR013078">
    <property type="entry name" value="His_Pase_superF_clade-1"/>
</dbReference>